<evidence type="ECO:0000313" key="4">
    <source>
        <dbReference type="Proteomes" id="UP001054902"/>
    </source>
</evidence>
<sequence length="503" mass="56752">MPHLWKFLTCLTVIVSTDGFSNTVSNQRAKQQEAIERFTSELQNILDSSNAKDEFISLTLNGIKAPRKTKKMSDEKKALVDLKKEQLRGKIREVQGRMIALKPKQGKKKASELLLQATVKYHSATDLVQNYELKSFTLDQFFNNSVESEWGASKETLPIQSAEIKTVQGTWKLDLKGKSSLKYVKNKKTVENTQILSHDQKKNVLLSPSVLFFQKLGITDGEGKPKVARKSKLRQTQKFVEIVSRLVDESGITDSSKSIHTVDMGCGRGYLTFALHSLLFDKYKGINVQSRGIDVRPKLMKEVDDIARDLGSDFDGLYFTTGTIESAELDHDLDVLIALHACDTATDDSLFYGIKKSANIIVTAPCCHKQVRMYLDAHVAKDTDHPYADVLRHNIYKERIAETVTDSIRALLLELADYDVQVFEFIGGEHTSKNVMITGVKRRKSRTESEKEALRSRLKSLCELHGIKKQKFADLMNEPIIFDNDKVHTNMPGKRKAIGMPPL</sequence>
<accession>A0AAD3CY82</accession>
<protein>
    <recommendedName>
        <fullName evidence="2">Methyltransferase domain-containing protein</fullName>
    </recommendedName>
</protein>
<organism evidence="3 4">
    <name type="scientific">Chaetoceros tenuissimus</name>
    <dbReference type="NCBI Taxonomy" id="426638"/>
    <lineage>
        <taxon>Eukaryota</taxon>
        <taxon>Sar</taxon>
        <taxon>Stramenopiles</taxon>
        <taxon>Ochrophyta</taxon>
        <taxon>Bacillariophyta</taxon>
        <taxon>Coscinodiscophyceae</taxon>
        <taxon>Chaetocerotophycidae</taxon>
        <taxon>Chaetocerotales</taxon>
        <taxon>Chaetocerotaceae</taxon>
        <taxon>Chaetoceros</taxon>
    </lineage>
</organism>
<feature type="chain" id="PRO_5042255771" description="Methyltransferase domain-containing protein" evidence="1">
    <location>
        <begin position="20"/>
        <end position="503"/>
    </location>
</feature>
<proteinExistence type="predicted"/>
<dbReference type="InterPro" id="IPR025714">
    <property type="entry name" value="Methyltranfer_dom"/>
</dbReference>
<dbReference type="SUPFAM" id="SSF53335">
    <property type="entry name" value="S-adenosyl-L-methionine-dependent methyltransferases"/>
    <property type="match status" value="1"/>
</dbReference>
<feature type="domain" description="Methyltransferase" evidence="2">
    <location>
        <begin position="232"/>
        <end position="372"/>
    </location>
</feature>
<name>A0AAD3CY82_9STRA</name>
<gene>
    <name evidence="3" type="ORF">CTEN210_10832</name>
</gene>
<dbReference type="AlphaFoldDB" id="A0AAD3CY82"/>
<dbReference type="Pfam" id="PF13679">
    <property type="entry name" value="Methyltransf_32"/>
    <property type="match status" value="1"/>
</dbReference>
<comment type="caution">
    <text evidence="3">The sequence shown here is derived from an EMBL/GenBank/DDBJ whole genome shotgun (WGS) entry which is preliminary data.</text>
</comment>
<dbReference type="PANTHER" id="PTHR13369">
    <property type="match status" value="1"/>
</dbReference>
<dbReference type="Proteomes" id="UP001054902">
    <property type="component" value="Unassembled WGS sequence"/>
</dbReference>
<evidence type="ECO:0000256" key="1">
    <source>
        <dbReference type="SAM" id="SignalP"/>
    </source>
</evidence>
<dbReference type="EMBL" id="BLLK01000047">
    <property type="protein sequence ID" value="GFH54356.1"/>
    <property type="molecule type" value="Genomic_DNA"/>
</dbReference>
<dbReference type="PANTHER" id="PTHR13369:SF3">
    <property type="entry name" value="METHYLTRANSFERASE DOMAIN-CONTAINING PROTEIN"/>
    <property type="match status" value="1"/>
</dbReference>
<keyword evidence="1" id="KW-0732">Signal</keyword>
<evidence type="ECO:0000259" key="2">
    <source>
        <dbReference type="Pfam" id="PF13679"/>
    </source>
</evidence>
<dbReference type="InterPro" id="IPR029063">
    <property type="entry name" value="SAM-dependent_MTases_sf"/>
</dbReference>
<feature type="signal peptide" evidence="1">
    <location>
        <begin position="1"/>
        <end position="19"/>
    </location>
</feature>
<keyword evidence="4" id="KW-1185">Reference proteome</keyword>
<reference evidence="3 4" key="1">
    <citation type="journal article" date="2021" name="Sci. Rep.">
        <title>The genome of the diatom Chaetoceros tenuissimus carries an ancient integrated fragment of an extant virus.</title>
        <authorList>
            <person name="Hongo Y."/>
            <person name="Kimura K."/>
            <person name="Takaki Y."/>
            <person name="Yoshida Y."/>
            <person name="Baba S."/>
            <person name="Kobayashi G."/>
            <person name="Nagasaki K."/>
            <person name="Hano T."/>
            <person name="Tomaru Y."/>
        </authorList>
    </citation>
    <scope>NUCLEOTIDE SEQUENCE [LARGE SCALE GENOMIC DNA]</scope>
    <source>
        <strain evidence="3 4">NIES-3715</strain>
    </source>
</reference>
<dbReference type="GO" id="GO:0005737">
    <property type="term" value="C:cytoplasm"/>
    <property type="evidence" value="ECO:0007669"/>
    <property type="project" value="TreeGrafter"/>
</dbReference>
<evidence type="ECO:0000313" key="3">
    <source>
        <dbReference type="EMBL" id="GFH54356.1"/>
    </source>
</evidence>